<organism evidence="3 4">
    <name type="scientific">Lentinula lateritia</name>
    <dbReference type="NCBI Taxonomy" id="40482"/>
    <lineage>
        <taxon>Eukaryota</taxon>
        <taxon>Fungi</taxon>
        <taxon>Dikarya</taxon>
        <taxon>Basidiomycota</taxon>
        <taxon>Agaricomycotina</taxon>
        <taxon>Agaricomycetes</taxon>
        <taxon>Agaricomycetidae</taxon>
        <taxon>Agaricales</taxon>
        <taxon>Marasmiineae</taxon>
        <taxon>Omphalotaceae</taxon>
        <taxon>Lentinula</taxon>
    </lineage>
</organism>
<feature type="region of interest" description="Disordered" evidence="1">
    <location>
        <begin position="29"/>
        <end position="52"/>
    </location>
</feature>
<sequence>MRVSLCLCLPLVTSTVKAMPTRSLFKNQKDLSSRAHSVHDETKGPSSFKSSSQPITLYLPTTAPNAENLVNQGGNLKEVYQEPFGKRICTTIRSIVMVSNVGDNGRECKIGNYRRLFTTLPELDEKSGDYAVVEFLLSPAKNIRIVDVRKKSFLNAFGWPKFLQNVTKGRLPGVIPGSKPDIYLAGSVALLYGDKVAEPPVLTYVTHETGKTFKEAWVKLQNGKQKREKTKE</sequence>
<keyword evidence="2" id="KW-0732">Signal</keyword>
<dbReference type="Proteomes" id="UP001150238">
    <property type="component" value="Unassembled WGS sequence"/>
</dbReference>
<dbReference type="AlphaFoldDB" id="A0A9W9DT50"/>
<evidence type="ECO:0000313" key="4">
    <source>
        <dbReference type="Proteomes" id="UP001150238"/>
    </source>
</evidence>
<dbReference type="EMBL" id="JANVFS010000013">
    <property type="protein sequence ID" value="KAJ4483053.1"/>
    <property type="molecule type" value="Genomic_DNA"/>
</dbReference>
<reference evidence="3" key="1">
    <citation type="submission" date="2022-08" db="EMBL/GenBank/DDBJ databases">
        <authorList>
            <consortium name="DOE Joint Genome Institute"/>
            <person name="Min B."/>
            <person name="Riley R."/>
            <person name="Sierra-Patev S."/>
            <person name="Naranjo-Ortiz M."/>
            <person name="Looney B."/>
            <person name="Konkel Z."/>
            <person name="Slot J.C."/>
            <person name="Sakamoto Y."/>
            <person name="Steenwyk J.L."/>
            <person name="Rokas A."/>
            <person name="Carro J."/>
            <person name="Camarero S."/>
            <person name="Ferreira P."/>
            <person name="Molpeceres G."/>
            <person name="Ruiz-Duenas F.J."/>
            <person name="Serrano A."/>
            <person name="Henrissat B."/>
            <person name="Drula E."/>
            <person name="Hughes K.W."/>
            <person name="Mata J.L."/>
            <person name="Ishikawa N.K."/>
            <person name="Vargas-Isla R."/>
            <person name="Ushijima S."/>
            <person name="Smith C.A."/>
            <person name="Ahrendt S."/>
            <person name="Andreopoulos W."/>
            <person name="He G."/>
            <person name="Labutti K."/>
            <person name="Lipzen A."/>
            <person name="Ng V."/>
            <person name="Sandor L."/>
            <person name="Barry K."/>
            <person name="Martinez A.T."/>
            <person name="Xiao Y."/>
            <person name="Gibbons J.G."/>
            <person name="Terashima K."/>
            <person name="Hibbett D.S."/>
            <person name="Grigoriev I.V."/>
        </authorList>
    </citation>
    <scope>NUCLEOTIDE SEQUENCE</scope>
    <source>
        <strain evidence="3">Sp2 HRB7682 ss15</strain>
    </source>
</reference>
<evidence type="ECO:0000313" key="3">
    <source>
        <dbReference type="EMBL" id="KAJ4483053.1"/>
    </source>
</evidence>
<evidence type="ECO:0000256" key="2">
    <source>
        <dbReference type="SAM" id="SignalP"/>
    </source>
</evidence>
<gene>
    <name evidence="3" type="ORF">C8J55DRAFT_559877</name>
</gene>
<protein>
    <submittedName>
        <fullName evidence="3">Uncharacterized protein</fullName>
    </submittedName>
</protein>
<proteinExistence type="predicted"/>
<reference evidence="3" key="2">
    <citation type="journal article" date="2023" name="Proc. Natl. Acad. Sci. U.S.A.">
        <title>A global phylogenomic analysis of the shiitake genus Lentinula.</title>
        <authorList>
            <person name="Sierra-Patev S."/>
            <person name="Min B."/>
            <person name="Naranjo-Ortiz M."/>
            <person name="Looney B."/>
            <person name="Konkel Z."/>
            <person name="Slot J.C."/>
            <person name="Sakamoto Y."/>
            <person name="Steenwyk J.L."/>
            <person name="Rokas A."/>
            <person name="Carro J."/>
            <person name="Camarero S."/>
            <person name="Ferreira P."/>
            <person name="Molpeceres G."/>
            <person name="Ruiz-Duenas F.J."/>
            <person name="Serrano A."/>
            <person name="Henrissat B."/>
            <person name="Drula E."/>
            <person name="Hughes K.W."/>
            <person name="Mata J.L."/>
            <person name="Ishikawa N.K."/>
            <person name="Vargas-Isla R."/>
            <person name="Ushijima S."/>
            <person name="Smith C.A."/>
            <person name="Donoghue J."/>
            <person name="Ahrendt S."/>
            <person name="Andreopoulos W."/>
            <person name="He G."/>
            <person name="LaButti K."/>
            <person name="Lipzen A."/>
            <person name="Ng V."/>
            <person name="Riley R."/>
            <person name="Sandor L."/>
            <person name="Barry K."/>
            <person name="Martinez A.T."/>
            <person name="Xiao Y."/>
            <person name="Gibbons J.G."/>
            <person name="Terashima K."/>
            <person name="Grigoriev I.V."/>
            <person name="Hibbett D."/>
        </authorList>
    </citation>
    <scope>NUCLEOTIDE SEQUENCE</scope>
    <source>
        <strain evidence="3">Sp2 HRB7682 ss15</strain>
    </source>
</reference>
<comment type="caution">
    <text evidence="3">The sequence shown here is derived from an EMBL/GenBank/DDBJ whole genome shotgun (WGS) entry which is preliminary data.</text>
</comment>
<evidence type="ECO:0000256" key="1">
    <source>
        <dbReference type="SAM" id="MobiDB-lite"/>
    </source>
</evidence>
<name>A0A9W9DT50_9AGAR</name>
<feature type="chain" id="PRO_5040926029" evidence="2">
    <location>
        <begin position="19"/>
        <end position="232"/>
    </location>
</feature>
<feature type="compositionally biased region" description="Basic and acidic residues" evidence="1">
    <location>
        <begin position="29"/>
        <end position="43"/>
    </location>
</feature>
<feature type="signal peptide" evidence="2">
    <location>
        <begin position="1"/>
        <end position="18"/>
    </location>
</feature>
<accession>A0A9W9DT50</accession>